<dbReference type="HOGENOM" id="CLU_1293130_0_0_5"/>
<evidence type="ECO:0000313" key="2">
    <source>
        <dbReference type="EMBL" id="CAX23209.1"/>
    </source>
</evidence>
<protein>
    <submittedName>
        <fullName evidence="2">Uncharacterized protein</fullName>
    </submittedName>
</protein>
<evidence type="ECO:0000256" key="1">
    <source>
        <dbReference type="SAM" id="MobiDB-lite"/>
    </source>
</evidence>
<reference evidence="3" key="1">
    <citation type="journal article" date="2009" name="PLoS ONE">
        <title>Methylobacterium genome sequences: a reference blueprint to investigate microbial metabolism of C1 compounds from natural and industrial sources.</title>
        <authorList>
            <person name="Vuilleumier S."/>
            <person name="Chistoserdova L."/>
            <person name="Lee M.-C."/>
            <person name="Bringel F."/>
            <person name="Lajus A."/>
            <person name="Zhou Y."/>
            <person name="Gourion B."/>
            <person name="Barbe V."/>
            <person name="Chang J."/>
            <person name="Cruveiller S."/>
            <person name="Dossat C."/>
            <person name="Gillett W."/>
            <person name="Gruffaz C."/>
            <person name="Haugen E."/>
            <person name="Hourcade E."/>
            <person name="Levy R."/>
            <person name="Mangenot S."/>
            <person name="Muller E."/>
            <person name="Nadalig T."/>
            <person name="Pagni M."/>
            <person name="Penny C."/>
            <person name="Peyraud R."/>
            <person name="Robinson D.G."/>
            <person name="Roche D."/>
            <person name="Rouy Z."/>
            <person name="Saenampechek C."/>
            <person name="Salvignol G."/>
            <person name="Vallenet D."/>
            <person name="Wu Z."/>
            <person name="Marx C.J."/>
            <person name="Vorholt J.A."/>
            <person name="Olson M.V."/>
            <person name="Kaul R."/>
            <person name="Weissenbach J."/>
            <person name="Medigue C."/>
            <person name="Lidstrom M.E."/>
        </authorList>
    </citation>
    <scope>NUCLEOTIDE SEQUENCE [LARGE SCALE GENOMIC DNA]</scope>
    <source>
        <strain evidence="3">DSM 6343 / CIP 106787 / DM4</strain>
    </source>
</reference>
<feature type="compositionally biased region" description="Basic residues" evidence="1">
    <location>
        <begin position="166"/>
        <end position="185"/>
    </location>
</feature>
<evidence type="ECO:0000313" key="3">
    <source>
        <dbReference type="Proteomes" id="UP000008070"/>
    </source>
</evidence>
<dbReference type="Proteomes" id="UP000008070">
    <property type="component" value="Chromosome"/>
</dbReference>
<name>C7CGV9_METED</name>
<organism evidence="2 3">
    <name type="scientific">Methylorubrum extorquens (strain DSM 6343 / CIP 106787 / DM4)</name>
    <name type="common">Methylobacterium extorquens</name>
    <dbReference type="NCBI Taxonomy" id="661410"/>
    <lineage>
        <taxon>Bacteria</taxon>
        <taxon>Pseudomonadati</taxon>
        <taxon>Pseudomonadota</taxon>
        <taxon>Alphaproteobacteria</taxon>
        <taxon>Hyphomicrobiales</taxon>
        <taxon>Methylobacteriaceae</taxon>
        <taxon>Methylorubrum</taxon>
    </lineage>
</organism>
<feature type="compositionally biased region" description="Basic and acidic residues" evidence="1">
    <location>
        <begin position="95"/>
        <end position="111"/>
    </location>
</feature>
<sequence length="213" mass="22548">MSSGLLVLMAPVPFLLLLLLRYPTQPMDTAPQEARDGPFPLPTWGSLAARSARASSQVSGHRNPAGWQPGSAAHSRSDAPSPGTRSPREAGSPRPEFRRENPVLSHGEERAVAGLGGNVSRLRGGGPTCPGASGASGADPSVGTLPSKDWIACSDTDAALAGSNRARSRRPADHRRSKGRPKASRLHVIGGETRNQQSGEKFYNQEFDNTRRA</sequence>
<dbReference type="EMBL" id="FP103042">
    <property type="protein sequence ID" value="CAX23209.1"/>
    <property type="molecule type" value="Genomic_DNA"/>
</dbReference>
<dbReference type="KEGG" id="mdi:MEDTI5947"/>
<feature type="compositionally biased region" description="Low complexity" evidence="1">
    <location>
        <begin position="46"/>
        <end position="56"/>
    </location>
</feature>
<proteinExistence type="predicted"/>
<dbReference type="AlphaFoldDB" id="C7CGV9"/>
<feature type="region of interest" description="Disordered" evidence="1">
    <location>
        <begin position="29"/>
        <end position="213"/>
    </location>
</feature>
<accession>C7CGV9</accession>
<gene>
    <name evidence="2" type="ORF">METD_I5947</name>
</gene>